<dbReference type="EMBL" id="QPMM01000007">
    <property type="protein sequence ID" value="RFS21918.1"/>
    <property type="molecule type" value="Genomic_DNA"/>
</dbReference>
<protein>
    <recommendedName>
        <fullName evidence="8">Peptidase M48 domain-containing protein</fullName>
    </recommendedName>
</protein>
<evidence type="ECO:0000259" key="8">
    <source>
        <dbReference type="Pfam" id="PF01435"/>
    </source>
</evidence>
<comment type="similarity">
    <text evidence="6">Belongs to the peptidase M48 family.</text>
</comment>
<reference evidence="9 10" key="1">
    <citation type="submission" date="2018-07" db="EMBL/GenBank/DDBJ databases">
        <title>Chitinophaga K2CV101002-2 sp. nov., isolated from a monsoon evergreen broad-leaved forest soil.</title>
        <authorList>
            <person name="Lv Y."/>
        </authorList>
    </citation>
    <scope>NUCLEOTIDE SEQUENCE [LARGE SCALE GENOMIC DNA]</scope>
    <source>
        <strain evidence="9 10">GDMCC 1.1288</strain>
    </source>
</reference>
<keyword evidence="4 6" id="KW-0862">Zinc</keyword>
<evidence type="ECO:0000313" key="9">
    <source>
        <dbReference type="EMBL" id="RFS21918.1"/>
    </source>
</evidence>
<keyword evidence="2" id="KW-0479">Metal-binding</keyword>
<sequence>MYPGNYFDNQTAALTAVDIQIHSEHLDFHFLEDNTRKISWLYSEINAETFNKRVLKIKHPTEGGLEITDPECIQAFTSYYPFRQKKSLYGWVIRNGNKAAISLAALLLGIFLIIYFLVLPFLGDVIAKQLPKSFDRELGDLARSTIHEKIDTTGSDLLTRFAKQINWNSKDTFTFEVAKSSVINAYALPGGHIVVYEELLKKINTKEELAALLSHEVSHVEYRHSVRKLCKDMSTSIIVSAFFSNIGSVTSTLSSQANTLSSLTYSREYEKEADIEGLAILRKNKIDQQGMVKLLDILSSIDQKIKIPTFLSTHPLTKDRINYVKERIKESPAPYEENPELTKIFKQLKELYHS</sequence>
<evidence type="ECO:0000256" key="2">
    <source>
        <dbReference type="ARBA" id="ARBA00022723"/>
    </source>
</evidence>
<dbReference type="GO" id="GO:0016020">
    <property type="term" value="C:membrane"/>
    <property type="evidence" value="ECO:0007669"/>
    <property type="project" value="TreeGrafter"/>
</dbReference>
<evidence type="ECO:0000256" key="7">
    <source>
        <dbReference type="SAM" id="Phobius"/>
    </source>
</evidence>
<dbReference type="OrthoDB" id="9810445at2"/>
<feature type="transmembrane region" description="Helical" evidence="7">
    <location>
        <begin position="99"/>
        <end position="122"/>
    </location>
</feature>
<keyword evidence="10" id="KW-1185">Reference proteome</keyword>
<evidence type="ECO:0000313" key="10">
    <source>
        <dbReference type="Proteomes" id="UP000260644"/>
    </source>
</evidence>
<dbReference type="InterPro" id="IPR051156">
    <property type="entry name" value="Mito/Outer_Membr_Metalloprot"/>
</dbReference>
<name>A0A3E1Y922_9BACT</name>
<keyword evidence="3 6" id="KW-0378">Hydrolase</keyword>
<keyword evidence="7" id="KW-0472">Membrane</keyword>
<evidence type="ECO:0000256" key="1">
    <source>
        <dbReference type="ARBA" id="ARBA00022670"/>
    </source>
</evidence>
<evidence type="ECO:0000256" key="4">
    <source>
        <dbReference type="ARBA" id="ARBA00022833"/>
    </source>
</evidence>
<evidence type="ECO:0000256" key="6">
    <source>
        <dbReference type="RuleBase" id="RU003983"/>
    </source>
</evidence>
<dbReference type="RefSeq" id="WP_116976569.1">
    <property type="nucleotide sequence ID" value="NZ_QPMM01000007.1"/>
</dbReference>
<keyword evidence="5 6" id="KW-0482">Metalloprotease</keyword>
<accession>A0A3E1Y922</accession>
<comment type="cofactor">
    <cofactor evidence="6">
        <name>Zn(2+)</name>
        <dbReference type="ChEBI" id="CHEBI:29105"/>
    </cofactor>
    <text evidence="6">Binds 1 zinc ion per subunit.</text>
</comment>
<dbReference type="PANTHER" id="PTHR22726:SF1">
    <property type="entry name" value="METALLOENDOPEPTIDASE OMA1, MITOCHONDRIAL"/>
    <property type="match status" value="1"/>
</dbReference>
<dbReference type="CDD" id="cd07332">
    <property type="entry name" value="M48C_Oma1_like"/>
    <property type="match status" value="1"/>
</dbReference>
<keyword evidence="7" id="KW-1133">Transmembrane helix</keyword>
<keyword evidence="1 6" id="KW-0645">Protease</keyword>
<evidence type="ECO:0000256" key="3">
    <source>
        <dbReference type="ARBA" id="ARBA00022801"/>
    </source>
</evidence>
<dbReference type="GO" id="GO:0004222">
    <property type="term" value="F:metalloendopeptidase activity"/>
    <property type="evidence" value="ECO:0007669"/>
    <property type="project" value="InterPro"/>
</dbReference>
<dbReference type="GO" id="GO:0046872">
    <property type="term" value="F:metal ion binding"/>
    <property type="evidence" value="ECO:0007669"/>
    <property type="project" value="UniProtKB-KW"/>
</dbReference>
<keyword evidence="7" id="KW-0812">Transmembrane</keyword>
<dbReference type="GO" id="GO:0051603">
    <property type="term" value="P:proteolysis involved in protein catabolic process"/>
    <property type="evidence" value="ECO:0007669"/>
    <property type="project" value="TreeGrafter"/>
</dbReference>
<dbReference type="Pfam" id="PF01435">
    <property type="entry name" value="Peptidase_M48"/>
    <property type="match status" value="1"/>
</dbReference>
<dbReference type="PANTHER" id="PTHR22726">
    <property type="entry name" value="METALLOENDOPEPTIDASE OMA1"/>
    <property type="match status" value="1"/>
</dbReference>
<feature type="domain" description="Peptidase M48" evidence="8">
    <location>
        <begin position="158"/>
        <end position="327"/>
    </location>
</feature>
<dbReference type="Gene3D" id="3.30.2010.10">
    <property type="entry name" value="Metalloproteases ('zincins'), catalytic domain"/>
    <property type="match status" value="1"/>
</dbReference>
<proteinExistence type="inferred from homology"/>
<dbReference type="Proteomes" id="UP000260644">
    <property type="component" value="Unassembled WGS sequence"/>
</dbReference>
<gene>
    <name evidence="9" type="ORF">DVR12_14805</name>
</gene>
<dbReference type="InterPro" id="IPR001915">
    <property type="entry name" value="Peptidase_M48"/>
</dbReference>
<comment type="caution">
    <text evidence="9">The sequence shown here is derived from an EMBL/GenBank/DDBJ whole genome shotgun (WGS) entry which is preliminary data.</text>
</comment>
<organism evidence="9 10">
    <name type="scientific">Chitinophaga silvatica</name>
    <dbReference type="NCBI Taxonomy" id="2282649"/>
    <lineage>
        <taxon>Bacteria</taxon>
        <taxon>Pseudomonadati</taxon>
        <taxon>Bacteroidota</taxon>
        <taxon>Chitinophagia</taxon>
        <taxon>Chitinophagales</taxon>
        <taxon>Chitinophagaceae</taxon>
        <taxon>Chitinophaga</taxon>
    </lineage>
</organism>
<dbReference type="AlphaFoldDB" id="A0A3E1Y922"/>
<evidence type="ECO:0000256" key="5">
    <source>
        <dbReference type="ARBA" id="ARBA00023049"/>
    </source>
</evidence>